<dbReference type="Pfam" id="PF00535">
    <property type="entry name" value="Glycos_transf_2"/>
    <property type="match status" value="1"/>
</dbReference>
<gene>
    <name evidence="3" type="ORF">LX81_02830</name>
</gene>
<keyword evidence="4" id="KW-1185">Reference proteome</keyword>
<dbReference type="GO" id="GO:0016740">
    <property type="term" value="F:transferase activity"/>
    <property type="evidence" value="ECO:0007669"/>
    <property type="project" value="UniProtKB-KW"/>
</dbReference>
<name>A0A2W7NMP9_9RHOB</name>
<dbReference type="InterPro" id="IPR050256">
    <property type="entry name" value="Glycosyltransferase_2"/>
</dbReference>
<dbReference type="Gene3D" id="3.90.550.10">
    <property type="entry name" value="Spore Coat Polysaccharide Biosynthesis Protein SpsA, Chain A"/>
    <property type="match status" value="1"/>
</dbReference>
<dbReference type="Proteomes" id="UP000248916">
    <property type="component" value="Unassembled WGS sequence"/>
</dbReference>
<evidence type="ECO:0000313" key="4">
    <source>
        <dbReference type="Proteomes" id="UP000248916"/>
    </source>
</evidence>
<comment type="caution">
    <text evidence="3">The sequence shown here is derived from an EMBL/GenBank/DDBJ whole genome shotgun (WGS) entry which is preliminary data.</text>
</comment>
<evidence type="ECO:0000259" key="2">
    <source>
        <dbReference type="Pfam" id="PF00535"/>
    </source>
</evidence>
<dbReference type="InterPro" id="IPR001173">
    <property type="entry name" value="Glyco_trans_2-like"/>
</dbReference>
<feature type="domain" description="Glycosyltransferase 2-like" evidence="2">
    <location>
        <begin position="16"/>
        <end position="174"/>
    </location>
</feature>
<feature type="transmembrane region" description="Helical" evidence="1">
    <location>
        <begin position="275"/>
        <end position="297"/>
    </location>
</feature>
<keyword evidence="1" id="KW-0472">Membrane</keyword>
<dbReference type="PANTHER" id="PTHR48090:SF6">
    <property type="entry name" value="SLR5056 PROTEIN"/>
    <property type="match status" value="1"/>
</dbReference>
<dbReference type="CDD" id="cd04179">
    <property type="entry name" value="DPM_DPG-synthase_like"/>
    <property type="match status" value="1"/>
</dbReference>
<dbReference type="EMBL" id="QKZL01000013">
    <property type="protein sequence ID" value="PZX14456.1"/>
    <property type="molecule type" value="Genomic_DNA"/>
</dbReference>
<keyword evidence="3" id="KW-0808">Transferase</keyword>
<sequence length="346" mass="37775">MTHLSNREPIKLIIQIPCLNEAETLPSVLSTIPAHIPGIDTIETQIIDDGSTDGTAEIARNLGVTHILVNKTNIGLARSFQKGIENALHRGATIIVNTDGDNQYSSASIPDLIRPILEGRADIVIGDRKPGENEDFSLVKRSLQRFGTRVVRRLAGVDVTDAVSGFRAYSRDAALDINVMTGFSYTIETLIHAGQKGYTVVSVPVGINRATRPSRLFKSMGSFLRKQLVTILRSYVMYRSLSAFLALGGIMLFLGALPIIRFLILYAMGSGDGHIQSLVLGGVFLLAGYLTVVIAFLSDTIATNRRLTEHVLVRLRRLEMSEAPDEKDEVQSDSAFRANTIKNAAN</sequence>
<keyword evidence="1" id="KW-0812">Transmembrane</keyword>
<dbReference type="SUPFAM" id="SSF53448">
    <property type="entry name" value="Nucleotide-diphospho-sugar transferases"/>
    <property type="match status" value="1"/>
</dbReference>
<organism evidence="3 4">
    <name type="scientific">Palleronia aestuarii</name>
    <dbReference type="NCBI Taxonomy" id="568105"/>
    <lineage>
        <taxon>Bacteria</taxon>
        <taxon>Pseudomonadati</taxon>
        <taxon>Pseudomonadota</taxon>
        <taxon>Alphaproteobacteria</taxon>
        <taxon>Rhodobacterales</taxon>
        <taxon>Roseobacteraceae</taxon>
        <taxon>Palleronia</taxon>
    </lineage>
</organism>
<dbReference type="PANTHER" id="PTHR48090">
    <property type="entry name" value="UNDECAPRENYL-PHOSPHATE 4-DEOXY-4-FORMAMIDO-L-ARABINOSE TRANSFERASE-RELATED"/>
    <property type="match status" value="1"/>
</dbReference>
<dbReference type="InterPro" id="IPR029044">
    <property type="entry name" value="Nucleotide-diphossugar_trans"/>
</dbReference>
<feature type="transmembrane region" description="Helical" evidence="1">
    <location>
        <begin position="243"/>
        <end position="269"/>
    </location>
</feature>
<accession>A0A2W7NMP9</accession>
<proteinExistence type="predicted"/>
<evidence type="ECO:0000256" key="1">
    <source>
        <dbReference type="SAM" id="Phobius"/>
    </source>
</evidence>
<dbReference type="AlphaFoldDB" id="A0A2W7NMP9"/>
<reference evidence="3 4" key="1">
    <citation type="submission" date="2018-06" db="EMBL/GenBank/DDBJ databases">
        <title>Genomic Encyclopedia of Archaeal and Bacterial Type Strains, Phase II (KMG-II): from individual species to whole genera.</title>
        <authorList>
            <person name="Goeker M."/>
        </authorList>
    </citation>
    <scope>NUCLEOTIDE SEQUENCE [LARGE SCALE GENOMIC DNA]</scope>
    <source>
        <strain evidence="3 4">DSM 22009</strain>
    </source>
</reference>
<keyword evidence="1" id="KW-1133">Transmembrane helix</keyword>
<evidence type="ECO:0000313" key="3">
    <source>
        <dbReference type="EMBL" id="PZX14456.1"/>
    </source>
</evidence>
<protein>
    <submittedName>
        <fullName evidence="3">Glycosyltransferase involved in cell wall biosynthesis</fullName>
    </submittedName>
</protein>